<reference evidence="2 3" key="1">
    <citation type="submission" date="2018-11" db="EMBL/GenBank/DDBJ databases">
        <authorList>
            <consortium name="Pathogen Informatics"/>
        </authorList>
    </citation>
    <scope>NUCLEOTIDE SEQUENCE [LARGE SCALE GENOMIC DNA]</scope>
</reference>
<keyword evidence="3" id="KW-1185">Reference proteome</keyword>
<protein>
    <submittedName>
        <fullName evidence="2">Uncharacterized protein</fullName>
    </submittedName>
</protein>
<feature type="transmembrane region" description="Helical" evidence="1">
    <location>
        <begin position="22"/>
        <end position="46"/>
    </location>
</feature>
<dbReference type="EMBL" id="UYYB01026121">
    <property type="protein sequence ID" value="VDM72586.1"/>
    <property type="molecule type" value="Genomic_DNA"/>
</dbReference>
<accession>A0A3P7IR85</accession>
<keyword evidence="1" id="KW-1133">Transmembrane helix</keyword>
<evidence type="ECO:0000256" key="1">
    <source>
        <dbReference type="SAM" id="Phobius"/>
    </source>
</evidence>
<dbReference type="Proteomes" id="UP000270094">
    <property type="component" value="Unassembled WGS sequence"/>
</dbReference>
<gene>
    <name evidence="2" type="ORF">SVUK_LOCUS7584</name>
</gene>
<name>A0A3P7IR85_STRVU</name>
<proteinExistence type="predicted"/>
<dbReference type="AlphaFoldDB" id="A0A3P7IR85"/>
<evidence type="ECO:0000313" key="3">
    <source>
        <dbReference type="Proteomes" id="UP000270094"/>
    </source>
</evidence>
<feature type="transmembrane region" description="Helical" evidence="1">
    <location>
        <begin position="153"/>
        <end position="171"/>
    </location>
</feature>
<organism evidence="2 3">
    <name type="scientific">Strongylus vulgaris</name>
    <name type="common">Blood worm</name>
    <dbReference type="NCBI Taxonomy" id="40348"/>
    <lineage>
        <taxon>Eukaryota</taxon>
        <taxon>Metazoa</taxon>
        <taxon>Ecdysozoa</taxon>
        <taxon>Nematoda</taxon>
        <taxon>Chromadorea</taxon>
        <taxon>Rhabditida</taxon>
        <taxon>Rhabditina</taxon>
        <taxon>Rhabditomorpha</taxon>
        <taxon>Strongyloidea</taxon>
        <taxon>Strongylidae</taxon>
        <taxon>Strongylus</taxon>
    </lineage>
</organism>
<evidence type="ECO:0000313" key="2">
    <source>
        <dbReference type="EMBL" id="VDM72586.1"/>
    </source>
</evidence>
<keyword evidence="1" id="KW-0812">Transmembrane</keyword>
<keyword evidence="1" id="KW-0472">Membrane</keyword>
<sequence>MQWTQGEQPWCRHRAKDNILTWLFWMAVAMGILFAIIGVFTICWGVKQADRRKRGIPQKVTGVRNHDTVPLNHYEQPRESEMGPEYSGISAEPSGREARGAGISAMEVTDRGGGISGMEVLEREPRSRTTIMRRTTWVEKLSFYESLSREKNLFFIGCFLLAYENLFIVFIL</sequence>